<reference evidence="1" key="1">
    <citation type="submission" date="2017-03" db="EMBL/GenBank/DDBJ databases">
        <authorList>
            <consortium name="AG Boll"/>
        </authorList>
    </citation>
    <scope>NUCLEOTIDE SEQUENCE [LARGE SCALE GENOMIC DNA]</scope>
    <source>
        <strain evidence="1">Chol</strain>
    </source>
</reference>
<dbReference type="Pfam" id="PF05768">
    <property type="entry name" value="Glrx-like"/>
    <property type="match status" value="1"/>
</dbReference>
<evidence type="ECO:0000313" key="1">
    <source>
        <dbReference type="EMBL" id="SMB26730.1"/>
    </source>
</evidence>
<dbReference type="SUPFAM" id="SSF52833">
    <property type="entry name" value="Thioredoxin-like"/>
    <property type="match status" value="1"/>
</dbReference>
<dbReference type="InterPro" id="IPR036249">
    <property type="entry name" value="Thioredoxin-like_sf"/>
</dbReference>
<dbReference type="EMBL" id="LT837803">
    <property type="protein sequence ID" value="SMB26730.1"/>
    <property type="molecule type" value="Genomic_DNA"/>
</dbReference>
<dbReference type="Gene3D" id="3.40.30.10">
    <property type="entry name" value="Glutaredoxin"/>
    <property type="match status" value="1"/>
</dbReference>
<proteinExistence type="predicted"/>
<dbReference type="Proteomes" id="UP000242886">
    <property type="component" value="Chromosome SDENCHOL"/>
</dbReference>
<dbReference type="InterPro" id="IPR008554">
    <property type="entry name" value="Glutaredoxin-like"/>
</dbReference>
<keyword evidence="2" id="KW-1185">Reference proteome</keyword>
<evidence type="ECO:0008006" key="3">
    <source>
        <dbReference type="Google" id="ProtNLM"/>
    </source>
</evidence>
<evidence type="ECO:0000313" key="2">
    <source>
        <dbReference type="Proteomes" id="UP000242886"/>
    </source>
</evidence>
<name>A0A7Z7HT55_9PROT</name>
<gene>
    <name evidence="1" type="ORF">SDENCHOL_20197</name>
</gene>
<sequence length="101" mass="11341">MEIRFKLYSRDYCHLCHDLLAALAAMQDECGLAFAIEVIDVDADSTDPALLEMYDEKVPVLAAVTEDGERELCHYFLDRQAVLAHLQSLHQAHVGHTGLRS</sequence>
<dbReference type="AlphaFoldDB" id="A0A7Z7HT55"/>
<organism evidence="1 2">
    <name type="scientific">Sterolibacterium denitrificans</name>
    <dbReference type="NCBI Taxonomy" id="157592"/>
    <lineage>
        <taxon>Bacteria</taxon>
        <taxon>Pseudomonadati</taxon>
        <taxon>Pseudomonadota</taxon>
        <taxon>Betaproteobacteria</taxon>
        <taxon>Nitrosomonadales</taxon>
        <taxon>Sterolibacteriaceae</taxon>
        <taxon>Sterolibacterium</taxon>
    </lineage>
</organism>
<accession>A0A7Z7HT55</accession>
<dbReference type="RefSeq" id="WP_172955034.1">
    <property type="nucleotide sequence ID" value="NZ_LT837803.1"/>
</dbReference>
<protein>
    <recommendedName>
        <fullName evidence="3">Glutaredoxin</fullName>
    </recommendedName>
</protein>